<evidence type="ECO:0000259" key="1">
    <source>
        <dbReference type="Pfam" id="PF23544"/>
    </source>
</evidence>
<proteinExistence type="predicted"/>
<feature type="domain" description="AtuA-like ferredoxin-fold" evidence="1">
    <location>
        <begin position="6"/>
        <end position="101"/>
    </location>
</feature>
<dbReference type="Pfam" id="PF23544">
    <property type="entry name" value="AtuA_ferredoxin"/>
    <property type="match status" value="1"/>
</dbReference>
<organism evidence="2 3">
    <name type="scientific">Amycolatopsis marina</name>
    <dbReference type="NCBI Taxonomy" id="490629"/>
    <lineage>
        <taxon>Bacteria</taxon>
        <taxon>Bacillati</taxon>
        <taxon>Actinomycetota</taxon>
        <taxon>Actinomycetes</taxon>
        <taxon>Pseudonocardiales</taxon>
        <taxon>Pseudonocardiaceae</taxon>
        <taxon>Amycolatopsis</taxon>
    </lineage>
</organism>
<dbReference type="OrthoDB" id="21390at2"/>
<protein>
    <recommendedName>
        <fullName evidence="1">AtuA-like ferredoxin-fold domain-containing protein</fullName>
    </recommendedName>
</protein>
<dbReference type="RefSeq" id="WP_091673648.1">
    <property type="nucleotide sequence ID" value="NZ_FOKG01000007.1"/>
</dbReference>
<dbReference type="AlphaFoldDB" id="A0A1I0ZT33"/>
<dbReference type="STRING" id="490629.SAMN05216266_107265"/>
<dbReference type="EMBL" id="FOKG01000007">
    <property type="protein sequence ID" value="SFB28815.1"/>
    <property type="molecule type" value="Genomic_DNA"/>
</dbReference>
<gene>
    <name evidence="2" type="ORF">SAMN05216266_107265</name>
</gene>
<evidence type="ECO:0000313" key="2">
    <source>
        <dbReference type="EMBL" id="SFB28815.1"/>
    </source>
</evidence>
<accession>A0A1I0ZT33</accession>
<reference evidence="3" key="1">
    <citation type="submission" date="2016-10" db="EMBL/GenBank/DDBJ databases">
        <authorList>
            <person name="Varghese N."/>
            <person name="Submissions S."/>
        </authorList>
    </citation>
    <scope>NUCLEOTIDE SEQUENCE [LARGE SCALE GENOMIC DNA]</scope>
    <source>
        <strain evidence="3">CGMCC 4.3568</strain>
    </source>
</reference>
<keyword evidence="3" id="KW-1185">Reference proteome</keyword>
<sequence length="119" mass="12304">MSPLVLDDLADVRAGDKGDTLMVSVFPRSQADLDLLDAHLTADLVARHFGPRVRGVVTRTVLPHLPALVFSVPGVLGGGVTGSTALDGHGKTLGYHLLTLSLDPPSTTTEGVADHASTS</sequence>
<dbReference type="InterPro" id="IPR056362">
    <property type="entry name" value="AtuA-like_ferredoxin_dom"/>
</dbReference>
<evidence type="ECO:0000313" key="3">
    <source>
        <dbReference type="Proteomes" id="UP000243799"/>
    </source>
</evidence>
<dbReference type="Proteomes" id="UP000243799">
    <property type="component" value="Unassembled WGS sequence"/>
</dbReference>
<name>A0A1I0ZT33_9PSEU</name>